<evidence type="ECO:0000313" key="2">
    <source>
        <dbReference type="EMBL" id="TSA87634.1"/>
    </source>
</evidence>
<protein>
    <submittedName>
        <fullName evidence="2">Transposase</fullName>
    </submittedName>
</protein>
<comment type="caution">
    <text evidence="2">The sequence shown here is derived from an EMBL/GenBank/DDBJ whole genome shotgun (WGS) entry which is preliminary data.</text>
</comment>
<evidence type="ECO:0000313" key="3">
    <source>
        <dbReference type="Proteomes" id="UP000316092"/>
    </source>
</evidence>
<keyword evidence="3" id="KW-1185">Reference proteome</keyword>
<sequence>MLRMVQRWCPGQQLVVVADGTYAMIAWLHNLQQRRPITVITRLRLNAALYEPAPERAVGQMGRPWLKGNRLPTLASTVQASGTCWQRVRLTHWYEQGQGGRLKSFPRLPFGITQAFHLSLCAGC</sequence>
<accession>A0A553V5G2</accession>
<dbReference type="Pfam" id="PF13546">
    <property type="entry name" value="DDE_5"/>
    <property type="match status" value="1"/>
</dbReference>
<dbReference type="Proteomes" id="UP000316092">
    <property type="component" value="Unassembled WGS sequence"/>
</dbReference>
<dbReference type="AlphaFoldDB" id="A0A553V5G2"/>
<reference evidence="2 3" key="1">
    <citation type="submission" date="2019-07" db="EMBL/GenBank/DDBJ databases">
        <title>Deinococcus detaillus sp. nov., isolated from humus soil in Antarctica.</title>
        <authorList>
            <person name="Zhang K."/>
        </authorList>
    </citation>
    <scope>NUCLEOTIDE SEQUENCE [LARGE SCALE GENOMIC DNA]</scope>
    <source>
        <strain evidence="2 3">H1</strain>
    </source>
</reference>
<gene>
    <name evidence="2" type="ORF">FNU79_03950</name>
</gene>
<dbReference type="InterPro" id="IPR038721">
    <property type="entry name" value="IS701-like_DDE_dom"/>
</dbReference>
<organism evidence="2 3">
    <name type="scientific">Deinococcus detaillensis</name>
    <dbReference type="NCBI Taxonomy" id="2592048"/>
    <lineage>
        <taxon>Bacteria</taxon>
        <taxon>Thermotogati</taxon>
        <taxon>Deinococcota</taxon>
        <taxon>Deinococci</taxon>
        <taxon>Deinococcales</taxon>
        <taxon>Deinococcaceae</taxon>
        <taxon>Deinococcus</taxon>
    </lineage>
</organism>
<proteinExistence type="predicted"/>
<name>A0A553V5G2_9DEIO</name>
<feature type="domain" description="Transposase IS701-like DDE" evidence="1">
    <location>
        <begin position="2"/>
        <end position="96"/>
    </location>
</feature>
<evidence type="ECO:0000259" key="1">
    <source>
        <dbReference type="Pfam" id="PF13546"/>
    </source>
</evidence>
<dbReference type="OrthoDB" id="53473at2"/>
<dbReference type="EMBL" id="VKDB01000002">
    <property type="protein sequence ID" value="TSA87634.1"/>
    <property type="molecule type" value="Genomic_DNA"/>
</dbReference>